<protein>
    <submittedName>
        <fullName evidence="2">Uncharacterized protein</fullName>
    </submittedName>
</protein>
<keyword evidence="1" id="KW-0472">Membrane</keyword>
<gene>
    <name evidence="2" type="ORF">TR93384</name>
</gene>
<name>A0A0X3NZJ5_SCHSO</name>
<dbReference type="EMBL" id="GEEE01022929">
    <property type="protein sequence ID" value="JAP40296.1"/>
    <property type="molecule type" value="Transcribed_RNA"/>
</dbReference>
<evidence type="ECO:0000256" key="1">
    <source>
        <dbReference type="SAM" id="Phobius"/>
    </source>
</evidence>
<feature type="transmembrane region" description="Helical" evidence="1">
    <location>
        <begin position="24"/>
        <end position="48"/>
    </location>
</feature>
<dbReference type="EMBL" id="GEEE01005751">
    <property type="protein sequence ID" value="JAP57474.1"/>
    <property type="molecule type" value="Transcribed_RNA"/>
</dbReference>
<sequence>MSPPVSPSGQFLEKSQFANAANRYAFGASLLAPSNAFLLVSILIPSWFCLGKNNSNNPLLESAEHFHIYSLNAFHYFDPCPKFLRNDIFFASSISAVSISIATRAT</sequence>
<keyword evidence="1" id="KW-0812">Transmembrane</keyword>
<dbReference type="AlphaFoldDB" id="A0A0X3NZJ5"/>
<accession>A0A0X3NZJ5</accession>
<proteinExistence type="predicted"/>
<keyword evidence="1" id="KW-1133">Transmembrane helix</keyword>
<evidence type="ECO:0000313" key="2">
    <source>
        <dbReference type="EMBL" id="JAP40296.1"/>
    </source>
</evidence>
<reference evidence="2" key="1">
    <citation type="submission" date="2016-01" db="EMBL/GenBank/DDBJ databases">
        <title>Reference transcriptome for the parasite Schistocephalus solidus: insights into the molecular evolution of parasitism.</title>
        <authorList>
            <person name="Hebert F.O."/>
            <person name="Grambauer S."/>
            <person name="Barber I."/>
            <person name="Landry C.R."/>
            <person name="Aubin-Horth N."/>
        </authorList>
    </citation>
    <scope>NUCLEOTIDE SEQUENCE</scope>
</reference>
<organism evidence="2">
    <name type="scientific">Schistocephalus solidus</name>
    <name type="common">Tapeworm</name>
    <dbReference type="NCBI Taxonomy" id="70667"/>
    <lineage>
        <taxon>Eukaryota</taxon>
        <taxon>Metazoa</taxon>
        <taxon>Spiralia</taxon>
        <taxon>Lophotrochozoa</taxon>
        <taxon>Platyhelminthes</taxon>
        <taxon>Cestoda</taxon>
        <taxon>Eucestoda</taxon>
        <taxon>Diphyllobothriidea</taxon>
        <taxon>Diphyllobothriidae</taxon>
        <taxon>Schistocephalus</taxon>
    </lineage>
</organism>